<dbReference type="OrthoDB" id="284473at2759"/>
<name>A0A9N9F904_9GLOM</name>
<dbReference type="Gene3D" id="2.60.120.260">
    <property type="entry name" value="Galactose-binding domain-like"/>
    <property type="match status" value="1"/>
</dbReference>
<feature type="domain" description="Cytosolic endo-beta-N-acetylglucosaminidase TIM barrel" evidence="1">
    <location>
        <begin position="82"/>
        <end position="388"/>
    </location>
</feature>
<accession>A0A9N9F904</accession>
<dbReference type="GO" id="GO:0033925">
    <property type="term" value="F:mannosyl-glycoprotein endo-beta-N-acetylglucosaminidase activity"/>
    <property type="evidence" value="ECO:0007669"/>
    <property type="project" value="UniProtKB-EC"/>
</dbReference>
<sequence>MLKLHQDLHPEQRPKFPFLKSFTELANWQPGNDDRNVARVTLRTRPEFRQIVSDEEKSKRDLKVIACHDMAGGYIEDYFKIGYSIQYWQYVDTFIYFSHNRIGVPPPQWTNAAHRNGVKVLGTLITEWQEAMLENDLWVRGPNLEGKLSEVENVDRSIVNTVFADKLIQMAEYYNFDGWFINVEAPLVGGAAHAKQLMTFLEYLKREIHRKIPGSLVIWYDSVTTEGLVQWQDRLDDANYPFFKSTDGIFVNYTWQAHFPALSAARAGEIRQREVYTGIDIWGRNTYGGGGFSTHKALEIIKNARTSAALFAPAWTFEHLGVENFWDNDKLFWQGGVSSQSTGGDNNTGDIGITGVRNPGIADYVTARYPPDNRLFYTNFSRGCGKNFYVDGRLVLSNQDWYHLSHQSIQPNKLAPTSPVTFDYSFDKAYQGGTSLIVTRTAEFNSTRFILSLYEMDVRLSTNGPTRITVTYLPAHNDVHIGTFAKLGANGVVEFVGGNDNNVSSDGSDGKTTVMFLSFENSVIQSGTSLPPNQVKMFKPTSSLNRDGWITSEFLLEPNFFLPPPLENPLSIKEFGLTIFTSPTTNDNVTSKSEILAYIGELSITPFIKETSPQEVVHNVFWDPQHVDKIKDQGLLRIWGNVKWEMGIRVNDDESFDNTLTGPYVNTYAYYYVYAGLSTDPNAKPVMNELTFLGIADTNSFWIAGFDVSADKVKNENAGLVVWIQSVKEEDGAKAEVFEWRKCWIKLTGYID</sequence>
<dbReference type="PANTHER" id="PTHR13246:SF1">
    <property type="entry name" value="CYTOSOLIC ENDO-BETA-N-ACETYLGLUCOSAMINIDASE"/>
    <property type="match status" value="1"/>
</dbReference>
<evidence type="ECO:0000313" key="3">
    <source>
        <dbReference type="Proteomes" id="UP000789508"/>
    </source>
</evidence>
<dbReference type="InterPro" id="IPR005201">
    <property type="entry name" value="TIM_ENGase"/>
</dbReference>
<gene>
    <name evidence="2" type="ORF">ALEPTO_LOCUS4310</name>
</gene>
<protein>
    <submittedName>
        <fullName evidence="2">3848_t:CDS:1</fullName>
    </submittedName>
</protein>
<dbReference type="Gene3D" id="3.20.20.80">
    <property type="entry name" value="Glycosidases"/>
    <property type="match status" value="1"/>
</dbReference>
<organism evidence="2 3">
    <name type="scientific">Ambispora leptoticha</name>
    <dbReference type="NCBI Taxonomy" id="144679"/>
    <lineage>
        <taxon>Eukaryota</taxon>
        <taxon>Fungi</taxon>
        <taxon>Fungi incertae sedis</taxon>
        <taxon>Mucoromycota</taxon>
        <taxon>Glomeromycotina</taxon>
        <taxon>Glomeromycetes</taxon>
        <taxon>Archaeosporales</taxon>
        <taxon>Ambisporaceae</taxon>
        <taxon>Ambispora</taxon>
    </lineage>
</organism>
<comment type="caution">
    <text evidence="2">The sequence shown here is derived from an EMBL/GenBank/DDBJ whole genome shotgun (WGS) entry which is preliminary data.</text>
</comment>
<dbReference type="CDD" id="cd06547">
    <property type="entry name" value="GH85_ENGase"/>
    <property type="match status" value="1"/>
</dbReference>
<dbReference type="GO" id="GO:0005829">
    <property type="term" value="C:cytosol"/>
    <property type="evidence" value="ECO:0007669"/>
    <property type="project" value="UniProtKB-SubCell"/>
</dbReference>
<keyword evidence="3" id="KW-1185">Reference proteome</keyword>
<evidence type="ECO:0000313" key="2">
    <source>
        <dbReference type="EMBL" id="CAG8517867.1"/>
    </source>
</evidence>
<dbReference type="InterPro" id="IPR032979">
    <property type="entry name" value="ENGase"/>
</dbReference>
<dbReference type="Proteomes" id="UP000789508">
    <property type="component" value="Unassembled WGS sequence"/>
</dbReference>
<dbReference type="AlphaFoldDB" id="A0A9N9F904"/>
<evidence type="ECO:0000259" key="1">
    <source>
        <dbReference type="Pfam" id="PF03644"/>
    </source>
</evidence>
<dbReference type="EMBL" id="CAJVPS010000974">
    <property type="protein sequence ID" value="CAG8517867.1"/>
    <property type="molecule type" value="Genomic_DNA"/>
</dbReference>
<reference evidence="2" key="1">
    <citation type="submission" date="2021-06" db="EMBL/GenBank/DDBJ databases">
        <authorList>
            <person name="Kallberg Y."/>
            <person name="Tangrot J."/>
            <person name="Rosling A."/>
        </authorList>
    </citation>
    <scope>NUCLEOTIDE SEQUENCE</scope>
    <source>
        <strain evidence="2">FL130A</strain>
    </source>
</reference>
<proteinExistence type="predicted"/>
<dbReference type="PANTHER" id="PTHR13246">
    <property type="entry name" value="ENDO BETA N-ACETYLGLUCOSAMINIDASE"/>
    <property type="match status" value="1"/>
</dbReference>
<dbReference type="Pfam" id="PF03644">
    <property type="entry name" value="Glyco_hydro_85"/>
    <property type="match status" value="1"/>
</dbReference>